<dbReference type="AlphaFoldDB" id="A0A5C6E538"/>
<evidence type="ECO:0000313" key="2">
    <source>
        <dbReference type="EMBL" id="TWU42269.1"/>
    </source>
</evidence>
<dbReference type="EMBL" id="SJPV01000001">
    <property type="protein sequence ID" value="TWU42269.1"/>
    <property type="molecule type" value="Genomic_DNA"/>
</dbReference>
<reference evidence="2 3" key="1">
    <citation type="submission" date="2019-02" db="EMBL/GenBank/DDBJ databases">
        <title>Deep-cultivation of Planctomycetes and their phenomic and genomic characterization uncovers novel biology.</title>
        <authorList>
            <person name="Wiegand S."/>
            <person name="Jogler M."/>
            <person name="Boedeker C."/>
            <person name="Pinto D."/>
            <person name="Vollmers J."/>
            <person name="Rivas-Marin E."/>
            <person name="Kohn T."/>
            <person name="Peeters S.H."/>
            <person name="Heuer A."/>
            <person name="Rast P."/>
            <person name="Oberbeckmann S."/>
            <person name="Bunk B."/>
            <person name="Jeske O."/>
            <person name="Meyerdierks A."/>
            <person name="Storesund J.E."/>
            <person name="Kallscheuer N."/>
            <person name="Luecker S."/>
            <person name="Lage O.M."/>
            <person name="Pohl T."/>
            <person name="Merkel B.J."/>
            <person name="Hornburger P."/>
            <person name="Mueller R.-W."/>
            <person name="Bruemmer F."/>
            <person name="Labrenz M."/>
            <person name="Spormann A.M."/>
            <person name="Op Den Camp H."/>
            <person name="Overmann J."/>
            <person name="Amann R."/>
            <person name="Jetten M.S.M."/>
            <person name="Mascher T."/>
            <person name="Medema M.H."/>
            <person name="Devos D.P."/>
            <person name="Kaster A.-K."/>
            <person name="Ovreas L."/>
            <person name="Rohde M."/>
            <person name="Galperin M.Y."/>
            <person name="Jogler C."/>
        </authorList>
    </citation>
    <scope>NUCLEOTIDE SEQUENCE [LARGE SCALE GENOMIC DNA]</scope>
    <source>
        <strain evidence="2 3">Poly41</strain>
    </source>
</reference>
<evidence type="ECO:0000256" key="1">
    <source>
        <dbReference type="SAM" id="MobiDB-lite"/>
    </source>
</evidence>
<feature type="region of interest" description="Disordered" evidence="1">
    <location>
        <begin position="96"/>
        <end position="116"/>
    </location>
</feature>
<sequence>MPAVVGCVVMITLLRRFGLFQPRDILVDTTIAARLVDSRHEKKIQICVVAGSFLLAMLRRGRVGPRPWLDECTQPAKCRCGLPLVRPSLLYRTNDRKKRRSLDANDSLKTKETNHA</sequence>
<dbReference type="Proteomes" id="UP000319143">
    <property type="component" value="Unassembled WGS sequence"/>
</dbReference>
<evidence type="ECO:0000313" key="3">
    <source>
        <dbReference type="Proteomes" id="UP000319143"/>
    </source>
</evidence>
<proteinExistence type="predicted"/>
<protein>
    <submittedName>
        <fullName evidence="2">Uncharacterized protein</fullName>
    </submittedName>
</protein>
<gene>
    <name evidence="2" type="ORF">Poly41_05650</name>
</gene>
<accession>A0A5C6E538</accession>
<comment type="caution">
    <text evidence="2">The sequence shown here is derived from an EMBL/GenBank/DDBJ whole genome shotgun (WGS) entry which is preliminary data.</text>
</comment>
<keyword evidence="3" id="KW-1185">Reference proteome</keyword>
<name>A0A5C6E538_9BACT</name>
<feature type="compositionally biased region" description="Basic and acidic residues" evidence="1">
    <location>
        <begin position="101"/>
        <end position="116"/>
    </location>
</feature>
<organism evidence="2 3">
    <name type="scientific">Novipirellula artificiosorum</name>
    <dbReference type="NCBI Taxonomy" id="2528016"/>
    <lineage>
        <taxon>Bacteria</taxon>
        <taxon>Pseudomonadati</taxon>
        <taxon>Planctomycetota</taxon>
        <taxon>Planctomycetia</taxon>
        <taxon>Pirellulales</taxon>
        <taxon>Pirellulaceae</taxon>
        <taxon>Novipirellula</taxon>
    </lineage>
</organism>